<evidence type="ECO:0000313" key="2">
    <source>
        <dbReference type="Proteomes" id="UP000789901"/>
    </source>
</evidence>
<evidence type="ECO:0000313" key="1">
    <source>
        <dbReference type="EMBL" id="CAG8682831.1"/>
    </source>
</evidence>
<accession>A0ABN7UWE1</accession>
<name>A0ABN7UWE1_GIGMA</name>
<proteinExistence type="predicted"/>
<dbReference type="Proteomes" id="UP000789901">
    <property type="component" value="Unassembled WGS sequence"/>
</dbReference>
<sequence>MVKKSFHIKLYTEGQHMPTNVSKHHKSAVTHLNLTKEIKLKLLTLFNSISREQLEQQEKYRINSCSEQKIQQLLE</sequence>
<organism evidence="1 2">
    <name type="scientific">Gigaspora margarita</name>
    <dbReference type="NCBI Taxonomy" id="4874"/>
    <lineage>
        <taxon>Eukaryota</taxon>
        <taxon>Fungi</taxon>
        <taxon>Fungi incertae sedis</taxon>
        <taxon>Mucoromycota</taxon>
        <taxon>Glomeromycotina</taxon>
        <taxon>Glomeromycetes</taxon>
        <taxon>Diversisporales</taxon>
        <taxon>Gigasporaceae</taxon>
        <taxon>Gigaspora</taxon>
    </lineage>
</organism>
<reference evidence="1 2" key="1">
    <citation type="submission" date="2021-06" db="EMBL/GenBank/DDBJ databases">
        <authorList>
            <person name="Kallberg Y."/>
            <person name="Tangrot J."/>
            <person name="Rosling A."/>
        </authorList>
    </citation>
    <scope>NUCLEOTIDE SEQUENCE [LARGE SCALE GENOMIC DNA]</scope>
    <source>
        <strain evidence="1 2">120-4 pot B 10/14</strain>
    </source>
</reference>
<gene>
    <name evidence="1" type="ORF">GMARGA_LOCUS11067</name>
</gene>
<keyword evidence="2" id="KW-1185">Reference proteome</keyword>
<protein>
    <submittedName>
        <fullName evidence="1">480_t:CDS:1</fullName>
    </submittedName>
</protein>
<dbReference type="EMBL" id="CAJVQB010006375">
    <property type="protein sequence ID" value="CAG8682831.1"/>
    <property type="molecule type" value="Genomic_DNA"/>
</dbReference>
<comment type="caution">
    <text evidence="1">The sequence shown here is derived from an EMBL/GenBank/DDBJ whole genome shotgun (WGS) entry which is preliminary data.</text>
</comment>